<dbReference type="EMBL" id="JAWDGP010007282">
    <property type="protein sequence ID" value="KAK3726851.1"/>
    <property type="molecule type" value="Genomic_DNA"/>
</dbReference>
<protein>
    <submittedName>
        <fullName evidence="1">Uncharacterized protein</fullName>
    </submittedName>
</protein>
<proteinExistence type="predicted"/>
<dbReference type="Proteomes" id="UP001283361">
    <property type="component" value="Unassembled WGS sequence"/>
</dbReference>
<gene>
    <name evidence="1" type="ORF">RRG08_017921</name>
</gene>
<name>A0AAE0XZH4_9GAST</name>
<evidence type="ECO:0000313" key="1">
    <source>
        <dbReference type="EMBL" id="KAK3726851.1"/>
    </source>
</evidence>
<organism evidence="1 2">
    <name type="scientific">Elysia crispata</name>
    <name type="common">lettuce slug</name>
    <dbReference type="NCBI Taxonomy" id="231223"/>
    <lineage>
        <taxon>Eukaryota</taxon>
        <taxon>Metazoa</taxon>
        <taxon>Spiralia</taxon>
        <taxon>Lophotrochozoa</taxon>
        <taxon>Mollusca</taxon>
        <taxon>Gastropoda</taxon>
        <taxon>Heterobranchia</taxon>
        <taxon>Euthyneura</taxon>
        <taxon>Panpulmonata</taxon>
        <taxon>Sacoglossa</taxon>
        <taxon>Placobranchoidea</taxon>
        <taxon>Plakobranchidae</taxon>
        <taxon>Elysia</taxon>
    </lineage>
</organism>
<keyword evidence="2" id="KW-1185">Reference proteome</keyword>
<dbReference type="AlphaFoldDB" id="A0AAE0XZH4"/>
<sequence>MLYDRRIFDGRFKVDNLFRNWCKITKVPPRALQLSGQLVSTTSDRDAGLHRATLKKSKTEHSGKQRKKMTMKLLAVFLLVTVVSVTADPDDDCCQEIPAPASGGPDVECDFTPTCRLKGNCCPDTGEPCPELPI</sequence>
<reference evidence="1" key="1">
    <citation type="journal article" date="2023" name="G3 (Bethesda)">
        <title>A reference genome for the long-term kleptoplast-retaining sea slug Elysia crispata morphotype clarki.</title>
        <authorList>
            <person name="Eastman K.E."/>
            <person name="Pendleton A.L."/>
            <person name="Shaikh M.A."/>
            <person name="Suttiyut T."/>
            <person name="Ogas R."/>
            <person name="Tomko P."/>
            <person name="Gavelis G."/>
            <person name="Widhalm J.R."/>
            <person name="Wisecaver J.H."/>
        </authorList>
    </citation>
    <scope>NUCLEOTIDE SEQUENCE</scope>
    <source>
        <strain evidence="1">ECLA1</strain>
    </source>
</reference>
<accession>A0AAE0XZH4</accession>
<evidence type="ECO:0000313" key="2">
    <source>
        <dbReference type="Proteomes" id="UP001283361"/>
    </source>
</evidence>
<comment type="caution">
    <text evidence="1">The sequence shown here is derived from an EMBL/GenBank/DDBJ whole genome shotgun (WGS) entry which is preliminary data.</text>
</comment>